<comment type="caution">
    <text evidence="4">The sequence shown here is derived from an EMBL/GenBank/DDBJ whole genome shotgun (WGS) entry which is preliminary data.</text>
</comment>
<dbReference type="InterPro" id="IPR014352">
    <property type="entry name" value="FERM/acyl-CoA-bd_prot_sf"/>
</dbReference>
<feature type="domain" description="ACB" evidence="3">
    <location>
        <begin position="1"/>
        <end position="93"/>
    </location>
</feature>
<proteinExistence type="inferred from homology"/>
<dbReference type="GO" id="GO:0000062">
    <property type="term" value="F:fatty-acyl-CoA binding"/>
    <property type="evidence" value="ECO:0007669"/>
    <property type="project" value="InterPro"/>
</dbReference>
<accession>A0A9P9IHX2</accession>
<dbReference type="Pfam" id="PF00887">
    <property type="entry name" value="ACBP"/>
    <property type="match status" value="1"/>
</dbReference>
<sequence length="94" mass="10947">MSRTTSDEFNKLWDELPNLKEKPTQDEQLSLYAYGKIAKGADFSEAKKPGMMDFAGKYKYNKWESYVKEEITPEVAEEEYIKLANELIERIGTK</sequence>
<dbReference type="GO" id="GO:0006631">
    <property type="term" value="P:fatty acid metabolic process"/>
    <property type="evidence" value="ECO:0007669"/>
    <property type="project" value="TreeGrafter"/>
</dbReference>
<reference evidence="4" key="1">
    <citation type="journal article" date="2021" name="Nat. Commun.">
        <title>Genetic determinants of endophytism in the Arabidopsis root mycobiome.</title>
        <authorList>
            <person name="Mesny F."/>
            <person name="Miyauchi S."/>
            <person name="Thiergart T."/>
            <person name="Pickel B."/>
            <person name="Atanasova L."/>
            <person name="Karlsson M."/>
            <person name="Huettel B."/>
            <person name="Barry K.W."/>
            <person name="Haridas S."/>
            <person name="Chen C."/>
            <person name="Bauer D."/>
            <person name="Andreopoulos W."/>
            <person name="Pangilinan J."/>
            <person name="LaButti K."/>
            <person name="Riley R."/>
            <person name="Lipzen A."/>
            <person name="Clum A."/>
            <person name="Drula E."/>
            <person name="Henrissat B."/>
            <person name="Kohler A."/>
            <person name="Grigoriev I.V."/>
            <person name="Martin F.M."/>
            <person name="Hacquard S."/>
        </authorList>
    </citation>
    <scope>NUCLEOTIDE SEQUENCE</scope>
    <source>
        <strain evidence="4">MPI-CAGE-CH-0243</strain>
    </source>
</reference>
<dbReference type="SUPFAM" id="SSF47027">
    <property type="entry name" value="Acyl-CoA binding protein"/>
    <property type="match status" value="1"/>
</dbReference>
<evidence type="ECO:0000313" key="4">
    <source>
        <dbReference type="EMBL" id="KAH7121231.1"/>
    </source>
</evidence>
<dbReference type="PANTHER" id="PTHR23310:SF62">
    <property type="entry name" value="ACYL-COA BINDING PROTEIN 1, ISOFORM A"/>
    <property type="match status" value="1"/>
</dbReference>
<dbReference type="EMBL" id="JAGMWT010000010">
    <property type="protein sequence ID" value="KAH7121231.1"/>
    <property type="molecule type" value="Genomic_DNA"/>
</dbReference>
<dbReference type="AlphaFoldDB" id="A0A9P9IHX2"/>
<evidence type="ECO:0000256" key="2">
    <source>
        <dbReference type="ARBA" id="ARBA00023121"/>
    </source>
</evidence>
<dbReference type="Proteomes" id="UP000700596">
    <property type="component" value="Unassembled WGS sequence"/>
</dbReference>
<name>A0A9P9IHX2_9PLEO</name>
<evidence type="ECO:0000256" key="1">
    <source>
        <dbReference type="ARBA" id="ARBA00005567"/>
    </source>
</evidence>
<keyword evidence="5" id="KW-1185">Reference proteome</keyword>
<dbReference type="PANTHER" id="PTHR23310">
    <property type="entry name" value="ACYL-COA-BINDING PROTEIN, ACBP"/>
    <property type="match status" value="1"/>
</dbReference>
<dbReference type="Gene3D" id="1.20.80.10">
    <property type="match status" value="1"/>
</dbReference>
<evidence type="ECO:0000313" key="5">
    <source>
        <dbReference type="Proteomes" id="UP000700596"/>
    </source>
</evidence>
<keyword evidence="2" id="KW-0446">Lipid-binding</keyword>
<dbReference type="InterPro" id="IPR035984">
    <property type="entry name" value="Acyl-CoA-binding_sf"/>
</dbReference>
<dbReference type="PRINTS" id="PR00689">
    <property type="entry name" value="ACOABINDINGP"/>
</dbReference>
<gene>
    <name evidence="4" type="ORF">B0J11DRAFT_533764</name>
</gene>
<comment type="similarity">
    <text evidence="1">Belongs to the ACBP family.</text>
</comment>
<evidence type="ECO:0000259" key="3">
    <source>
        <dbReference type="PROSITE" id="PS51228"/>
    </source>
</evidence>
<organism evidence="4 5">
    <name type="scientific">Dendryphion nanum</name>
    <dbReference type="NCBI Taxonomy" id="256645"/>
    <lineage>
        <taxon>Eukaryota</taxon>
        <taxon>Fungi</taxon>
        <taxon>Dikarya</taxon>
        <taxon>Ascomycota</taxon>
        <taxon>Pezizomycotina</taxon>
        <taxon>Dothideomycetes</taxon>
        <taxon>Pleosporomycetidae</taxon>
        <taxon>Pleosporales</taxon>
        <taxon>Torulaceae</taxon>
        <taxon>Dendryphion</taxon>
    </lineage>
</organism>
<dbReference type="OrthoDB" id="346910at2759"/>
<dbReference type="PROSITE" id="PS51228">
    <property type="entry name" value="ACB_2"/>
    <property type="match status" value="1"/>
</dbReference>
<dbReference type="InterPro" id="IPR000582">
    <property type="entry name" value="Acyl-CoA-binding_protein"/>
</dbReference>
<protein>
    <submittedName>
        <fullName evidence="4">Acyl-CoA-binding protein</fullName>
    </submittedName>
</protein>